<dbReference type="EMBL" id="JACHNA010000001">
    <property type="protein sequence ID" value="MBB4736172.1"/>
    <property type="molecule type" value="Genomic_DNA"/>
</dbReference>
<evidence type="ECO:0000256" key="5">
    <source>
        <dbReference type="ARBA" id="ARBA00022692"/>
    </source>
</evidence>
<dbReference type="NCBIfam" id="TIGR00835">
    <property type="entry name" value="agcS"/>
    <property type="match status" value="1"/>
</dbReference>
<feature type="transmembrane region" description="Helical" evidence="8">
    <location>
        <begin position="295"/>
        <end position="314"/>
    </location>
</feature>
<dbReference type="InterPro" id="IPR001463">
    <property type="entry name" value="Na/Ala_symport"/>
</dbReference>
<evidence type="ECO:0000313" key="10">
    <source>
        <dbReference type="Proteomes" id="UP000540191"/>
    </source>
</evidence>
<dbReference type="PANTHER" id="PTHR30330">
    <property type="entry name" value="AGSS FAMILY TRANSPORTER, SODIUM-ALANINE"/>
    <property type="match status" value="1"/>
</dbReference>
<evidence type="ECO:0000256" key="8">
    <source>
        <dbReference type="RuleBase" id="RU363064"/>
    </source>
</evidence>
<feature type="transmembrane region" description="Helical" evidence="8">
    <location>
        <begin position="12"/>
        <end position="30"/>
    </location>
</feature>
<feature type="transmembrane region" description="Helical" evidence="8">
    <location>
        <begin position="358"/>
        <end position="377"/>
    </location>
</feature>
<feature type="transmembrane region" description="Helical" evidence="8">
    <location>
        <begin position="139"/>
        <end position="158"/>
    </location>
</feature>
<feature type="transmembrane region" description="Helical" evidence="8">
    <location>
        <begin position="67"/>
        <end position="86"/>
    </location>
</feature>
<accession>A0A7W7M401</accession>
<gene>
    <name evidence="9" type="ORF">HDA30_001680</name>
</gene>
<protein>
    <submittedName>
        <fullName evidence="9">AGCS family alanine or glycine:cation symporter</fullName>
    </submittedName>
</protein>
<comment type="caution">
    <text evidence="9">The sequence shown here is derived from an EMBL/GenBank/DDBJ whole genome shotgun (WGS) entry which is preliminary data.</text>
</comment>
<keyword evidence="4 8" id="KW-1003">Cell membrane</keyword>
<dbReference type="Pfam" id="PF01235">
    <property type="entry name" value="Na_Ala_symp"/>
    <property type="match status" value="1"/>
</dbReference>
<keyword evidence="8" id="KW-0769">Symport</keyword>
<feature type="transmembrane region" description="Helical" evidence="8">
    <location>
        <begin position="203"/>
        <end position="227"/>
    </location>
</feature>
<dbReference type="PROSITE" id="PS00873">
    <property type="entry name" value="NA_ALANINE_SYMP"/>
    <property type="match status" value="1"/>
</dbReference>
<keyword evidence="3 8" id="KW-0813">Transport</keyword>
<dbReference type="AlphaFoldDB" id="A0A7W7M401"/>
<reference evidence="9 10" key="1">
    <citation type="submission" date="2020-08" db="EMBL/GenBank/DDBJ databases">
        <title>Sequencing the genomes of 1000 actinobacteria strains.</title>
        <authorList>
            <person name="Klenk H.-P."/>
        </authorList>
    </citation>
    <scope>NUCLEOTIDE SEQUENCE [LARGE SCALE GENOMIC DNA]</scope>
    <source>
        <strain evidence="9 10">DSM 23974</strain>
    </source>
</reference>
<dbReference type="PANTHER" id="PTHR30330:SF7">
    <property type="entry name" value="SODIUM_PROTON-DEPENDENT ALANINE CARRIER PROTEIN YRBD-RELATED"/>
    <property type="match status" value="1"/>
</dbReference>
<feature type="transmembrane region" description="Helical" evidence="8">
    <location>
        <begin position="429"/>
        <end position="448"/>
    </location>
</feature>
<evidence type="ECO:0000256" key="7">
    <source>
        <dbReference type="ARBA" id="ARBA00023136"/>
    </source>
</evidence>
<dbReference type="PRINTS" id="PR00175">
    <property type="entry name" value="NAALASMPORT"/>
</dbReference>
<evidence type="ECO:0000256" key="6">
    <source>
        <dbReference type="ARBA" id="ARBA00022989"/>
    </source>
</evidence>
<keyword evidence="6 8" id="KW-1133">Transmembrane helix</keyword>
<dbReference type="Gene3D" id="1.20.1740.10">
    <property type="entry name" value="Amino acid/polyamine transporter I"/>
    <property type="match status" value="1"/>
</dbReference>
<dbReference type="Proteomes" id="UP000540191">
    <property type="component" value="Unassembled WGS sequence"/>
</dbReference>
<feature type="transmembrane region" description="Helical" evidence="8">
    <location>
        <begin position="92"/>
        <end position="115"/>
    </location>
</feature>
<feature type="transmembrane region" description="Helical" evidence="8">
    <location>
        <begin position="389"/>
        <end position="409"/>
    </location>
</feature>
<sequence length="517" mass="54913">METFVSKVNSIMWSLPMVVILLLIGVYFTIRMGAPQLRLIRDMVGQLFHGGTSSAGISSFQSFSMALGGRIGVANIAGVAVAIHLGGPGALFWMWITAILGAPVAIAESSLAQLYKHKVGGEYRGGPAYYILEGLGRHWRWLAVAYAAATVFATTLTGPQIQANAVTAATTEAWGLDPLWVGIGMAVLFCVVVFGGMHRVGRVAGYVVTVMAAAYILVGVLVVAIMWQQVPAMFGLIFSSAFAAESAYAGMLGAAISWGVRRAIYSTEIGTGSGAQASAAANVSHPVKQGLAQGFSAYIDTLFVCTVTGLMILATNSFNVVGPDEKTPIVTHLPGVEEGPAFTQIAIDSVLPHFGPPMVAVAVFLFAFTTLLSFAFYAETNLAYLIPNLTVQGVAITLARLLLACSMVFGATQTSAFSWGLADLGVGLYTWVNILALVLLSGMAIKLVKDYDRQRKAGEDPVFDPAVLGIENAPLWSQIHAEYRRTGDADAAMDHVADHAPDTREMPVITPEMRRQD</sequence>
<evidence type="ECO:0000256" key="4">
    <source>
        <dbReference type="ARBA" id="ARBA00022475"/>
    </source>
</evidence>
<keyword evidence="10" id="KW-1185">Reference proteome</keyword>
<keyword evidence="7 8" id="KW-0472">Membrane</keyword>
<evidence type="ECO:0000313" key="9">
    <source>
        <dbReference type="EMBL" id="MBB4736172.1"/>
    </source>
</evidence>
<feature type="transmembrane region" description="Helical" evidence="8">
    <location>
        <begin position="233"/>
        <end position="256"/>
    </location>
</feature>
<evidence type="ECO:0000256" key="1">
    <source>
        <dbReference type="ARBA" id="ARBA00004651"/>
    </source>
</evidence>
<keyword evidence="5 8" id="KW-0812">Transmembrane</keyword>
<evidence type="ECO:0000256" key="2">
    <source>
        <dbReference type="ARBA" id="ARBA00009261"/>
    </source>
</evidence>
<evidence type="ECO:0000256" key="3">
    <source>
        <dbReference type="ARBA" id="ARBA00022448"/>
    </source>
</evidence>
<proteinExistence type="inferred from homology"/>
<feature type="transmembrane region" description="Helical" evidence="8">
    <location>
        <begin position="178"/>
        <end position="196"/>
    </location>
</feature>
<dbReference type="GO" id="GO:0005283">
    <property type="term" value="F:amino acid:sodium symporter activity"/>
    <property type="evidence" value="ECO:0007669"/>
    <property type="project" value="InterPro"/>
</dbReference>
<comment type="subcellular location">
    <subcellularLocation>
        <location evidence="1 8">Cell membrane</location>
        <topology evidence="1 8">Multi-pass membrane protein</topology>
    </subcellularLocation>
</comment>
<name>A0A7W7M401_9MICC</name>
<dbReference type="GO" id="GO:0005886">
    <property type="term" value="C:plasma membrane"/>
    <property type="evidence" value="ECO:0007669"/>
    <property type="project" value="UniProtKB-SubCell"/>
</dbReference>
<organism evidence="9 10">
    <name type="scientific">Micrococcus cohnii</name>
    <dbReference type="NCBI Taxonomy" id="993416"/>
    <lineage>
        <taxon>Bacteria</taxon>
        <taxon>Bacillati</taxon>
        <taxon>Actinomycetota</taxon>
        <taxon>Actinomycetes</taxon>
        <taxon>Micrococcales</taxon>
        <taxon>Micrococcaceae</taxon>
        <taxon>Micrococcus</taxon>
    </lineage>
</organism>
<dbReference type="RefSeq" id="WP_158496216.1">
    <property type="nucleotide sequence ID" value="NZ_JACHNA010000001.1"/>
</dbReference>
<comment type="similarity">
    <text evidence="2 8">Belongs to the alanine or glycine:cation symporter (AGCS) (TC 2.A.25) family.</text>
</comment>